<dbReference type="PANTHER" id="PTHR23517:SF2">
    <property type="entry name" value="MULTIDRUG RESISTANCE PROTEIN MDTH"/>
    <property type="match status" value="1"/>
</dbReference>
<keyword evidence="6 7" id="KW-0472">Membrane</keyword>
<accession>A0A840NNU2</accession>
<name>A0A840NNU2_9PSEU</name>
<dbReference type="InterPro" id="IPR011701">
    <property type="entry name" value="MFS"/>
</dbReference>
<feature type="transmembrane region" description="Helical" evidence="7">
    <location>
        <begin position="12"/>
        <end position="32"/>
    </location>
</feature>
<dbReference type="SUPFAM" id="SSF103473">
    <property type="entry name" value="MFS general substrate transporter"/>
    <property type="match status" value="1"/>
</dbReference>
<evidence type="ECO:0000256" key="1">
    <source>
        <dbReference type="ARBA" id="ARBA00004651"/>
    </source>
</evidence>
<evidence type="ECO:0000256" key="6">
    <source>
        <dbReference type="ARBA" id="ARBA00023136"/>
    </source>
</evidence>
<keyword evidence="2" id="KW-0813">Transport</keyword>
<sequence length="427" mass="43762">MTTWRLVRSFPVAVQVLLVNQLGVNIGFYLLIPYLAGYLGHDLGMSAALVGVVLGVRNLSQQGLFLIGGTAADRLGARGVIIAGCALRTVGFGLFALGTSLPILLAASILSGLAGALFNPAVRSYLAQETGERRAEAFALFTVFANTGALIGPLLGSALVVIGFATSALVAALIFALLTAAQIAVLPPRAVPPARNTVLRDWRGVLANKRFLVFTLALTGMFALQNQLYLVLPMEAARLTGSSGTVAAVFIVSTVTGLLLQVRITRGCQRKWSRGGAIAAGMGLMGLAFLATVLGGIAIPDAPAALGLPEQLLRLSPVLVATLVLTLGLLMAQPFVNDLIPSFGPNALSGTYFGVFYLAAGVTAAAGNAVIGRVSDLAAHPWAPSALCLGLGLASAAAVFVLHRNGLVGPEPTSQPGASACTTMPTS</sequence>
<feature type="transmembrane region" description="Helical" evidence="7">
    <location>
        <begin position="383"/>
        <end position="402"/>
    </location>
</feature>
<evidence type="ECO:0000256" key="4">
    <source>
        <dbReference type="ARBA" id="ARBA00022692"/>
    </source>
</evidence>
<dbReference type="RefSeq" id="WP_184482139.1">
    <property type="nucleotide sequence ID" value="NZ_JACHIV010000001.1"/>
</dbReference>
<dbReference type="Pfam" id="PF07690">
    <property type="entry name" value="MFS_1"/>
    <property type="match status" value="1"/>
</dbReference>
<dbReference type="EMBL" id="JACHIV010000001">
    <property type="protein sequence ID" value="MBB5071645.1"/>
    <property type="molecule type" value="Genomic_DNA"/>
</dbReference>
<dbReference type="PROSITE" id="PS50850">
    <property type="entry name" value="MFS"/>
    <property type="match status" value="1"/>
</dbReference>
<feature type="transmembrane region" description="Helical" evidence="7">
    <location>
        <begin position="168"/>
        <end position="190"/>
    </location>
</feature>
<keyword evidence="10" id="KW-1185">Reference proteome</keyword>
<dbReference type="Proteomes" id="UP000580474">
    <property type="component" value="Unassembled WGS sequence"/>
</dbReference>
<dbReference type="GO" id="GO:0005886">
    <property type="term" value="C:plasma membrane"/>
    <property type="evidence" value="ECO:0007669"/>
    <property type="project" value="UniProtKB-SubCell"/>
</dbReference>
<feature type="transmembrane region" description="Helical" evidence="7">
    <location>
        <begin position="138"/>
        <end position="162"/>
    </location>
</feature>
<dbReference type="InterPro" id="IPR020846">
    <property type="entry name" value="MFS_dom"/>
</dbReference>
<gene>
    <name evidence="9" type="ORF">BJ969_004733</name>
</gene>
<keyword evidence="4 7" id="KW-0812">Transmembrane</keyword>
<dbReference type="InterPro" id="IPR050171">
    <property type="entry name" value="MFS_Transporters"/>
</dbReference>
<feature type="transmembrane region" description="Helical" evidence="7">
    <location>
        <begin position="244"/>
        <end position="264"/>
    </location>
</feature>
<comment type="caution">
    <text evidence="9">The sequence shown here is derived from an EMBL/GenBank/DDBJ whole genome shotgun (WGS) entry which is preliminary data.</text>
</comment>
<evidence type="ECO:0000256" key="7">
    <source>
        <dbReference type="SAM" id="Phobius"/>
    </source>
</evidence>
<feature type="transmembrane region" description="Helical" evidence="7">
    <location>
        <begin position="352"/>
        <end position="371"/>
    </location>
</feature>
<dbReference type="AlphaFoldDB" id="A0A840NNU2"/>
<dbReference type="PANTHER" id="PTHR23517">
    <property type="entry name" value="RESISTANCE PROTEIN MDTM, PUTATIVE-RELATED-RELATED"/>
    <property type="match status" value="1"/>
</dbReference>
<keyword evidence="3" id="KW-1003">Cell membrane</keyword>
<dbReference type="InterPro" id="IPR036259">
    <property type="entry name" value="MFS_trans_sf"/>
</dbReference>
<protein>
    <submittedName>
        <fullName evidence="9">MFS family permease</fullName>
    </submittedName>
</protein>
<evidence type="ECO:0000313" key="10">
    <source>
        <dbReference type="Proteomes" id="UP000580474"/>
    </source>
</evidence>
<dbReference type="Gene3D" id="1.20.1250.20">
    <property type="entry name" value="MFS general substrate transporter like domains"/>
    <property type="match status" value="1"/>
</dbReference>
<feature type="transmembrane region" description="Helical" evidence="7">
    <location>
        <begin position="319"/>
        <end position="340"/>
    </location>
</feature>
<keyword evidence="5 7" id="KW-1133">Transmembrane helix</keyword>
<evidence type="ECO:0000256" key="3">
    <source>
        <dbReference type="ARBA" id="ARBA00022475"/>
    </source>
</evidence>
<dbReference type="GO" id="GO:0022857">
    <property type="term" value="F:transmembrane transporter activity"/>
    <property type="evidence" value="ECO:0007669"/>
    <property type="project" value="InterPro"/>
</dbReference>
<organism evidence="9 10">
    <name type="scientific">Saccharopolyspora gloriosae</name>
    <dbReference type="NCBI Taxonomy" id="455344"/>
    <lineage>
        <taxon>Bacteria</taxon>
        <taxon>Bacillati</taxon>
        <taxon>Actinomycetota</taxon>
        <taxon>Actinomycetes</taxon>
        <taxon>Pseudonocardiales</taxon>
        <taxon>Pseudonocardiaceae</taxon>
        <taxon>Saccharopolyspora</taxon>
    </lineage>
</organism>
<proteinExistence type="predicted"/>
<evidence type="ECO:0000313" key="9">
    <source>
        <dbReference type="EMBL" id="MBB5071645.1"/>
    </source>
</evidence>
<feature type="transmembrane region" description="Helical" evidence="7">
    <location>
        <begin position="211"/>
        <end position="232"/>
    </location>
</feature>
<feature type="domain" description="Major facilitator superfamily (MFS) profile" evidence="8">
    <location>
        <begin position="13"/>
        <end position="413"/>
    </location>
</feature>
<evidence type="ECO:0000259" key="8">
    <source>
        <dbReference type="PROSITE" id="PS50850"/>
    </source>
</evidence>
<comment type="subcellular location">
    <subcellularLocation>
        <location evidence="1">Cell membrane</location>
        <topology evidence="1">Multi-pass membrane protein</topology>
    </subcellularLocation>
</comment>
<feature type="transmembrane region" description="Helical" evidence="7">
    <location>
        <begin position="276"/>
        <end position="299"/>
    </location>
</feature>
<evidence type="ECO:0000256" key="2">
    <source>
        <dbReference type="ARBA" id="ARBA00022448"/>
    </source>
</evidence>
<evidence type="ECO:0000256" key="5">
    <source>
        <dbReference type="ARBA" id="ARBA00022989"/>
    </source>
</evidence>
<feature type="transmembrane region" description="Helical" evidence="7">
    <location>
        <begin position="103"/>
        <end position="126"/>
    </location>
</feature>
<reference evidence="9 10" key="1">
    <citation type="submission" date="2020-08" db="EMBL/GenBank/DDBJ databases">
        <title>Sequencing the genomes of 1000 actinobacteria strains.</title>
        <authorList>
            <person name="Klenk H.-P."/>
        </authorList>
    </citation>
    <scope>NUCLEOTIDE SEQUENCE [LARGE SCALE GENOMIC DNA]</scope>
    <source>
        <strain evidence="9 10">DSM 45582</strain>
    </source>
</reference>